<dbReference type="Gene3D" id="2.40.37.10">
    <property type="entry name" value="Lyase, Ornithine Decarboxylase, Chain A, domain 1"/>
    <property type="match status" value="1"/>
</dbReference>
<dbReference type="GO" id="GO:0005829">
    <property type="term" value="C:cytosol"/>
    <property type="evidence" value="ECO:0007669"/>
    <property type="project" value="TreeGrafter"/>
</dbReference>
<proteinExistence type="inferred from homology"/>
<protein>
    <recommendedName>
        <fullName evidence="4">Alanine racemase</fullName>
        <ecNumber evidence="4">5.1.1.1</ecNumber>
    </recommendedName>
</protein>
<dbReference type="Proteomes" id="UP000241203">
    <property type="component" value="Unassembled WGS sequence"/>
</dbReference>
<comment type="cofactor">
    <cofactor evidence="1 4 5">
        <name>pyridoxal 5'-phosphate</name>
        <dbReference type="ChEBI" id="CHEBI:597326"/>
    </cofactor>
</comment>
<comment type="function">
    <text evidence="4">Catalyzes the interconversion of L-alanine and D-alanine. May also act on other amino acids.</text>
</comment>
<dbReference type="SUPFAM" id="SSF51419">
    <property type="entry name" value="PLP-binding barrel"/>
    <property type="match status" value="1"/>
</dbReference>
<dbReference type="NCBIfam" id="TIGR00492">
    <property type="entry name" value="alr"/>
    <property type="match status" value="1"/>
</dbReference>
<dbReference type="EMBL" id="PYAU01000001">
    <property type="protein sequence ID" value="PSL37686.1"/>
    <property type="molecule type" value="Genomic_DNA"/>
</dbReference>
<comment type="similarity">
    <text evidence="4">Belongs to the alanine racemase family.</text>
</comment>
<dbReference type="GO" id="GO:0030632">
    <property type="term" value="P:D-alanine biosynthetic process"/>
    <property type="evidence" value="ECO:0007669"/>
    <property type="project" value="UniProtKB-UniRule"/>
</dbReference>
<gene>
    <name evidence="9" type="primary">alr</name>
    <name evidence="8" type="ORF">CLV49_1293</name>
    <name evidence="9" type="ORF">ELQ93_12735</name>
</gene>
<dbReference type="InterPro" id="IPR001608">
    <property type="entry name" value="Ala_racemase_N"/>
</dbReference>
<sequence length="387" mass="40300">MDVPPRLVIDDGAIARNVESIIRATGTPLMAVLKADAFGHGPQADVVLGAGASSIGVTTIEEALALRSSAVRAPVLSWLNPVDADWAEAVRSGVDLAAPGLSHLFAIAGAALAVGLTARVHLHLDVGMSRDGAAPDDWRTLMHFARAWEERGAIRVIGVMAHLSSAQDPADEETTVERMRFVNGCRMAVRAGLRPGVRHLAATSAALSRPDTRFDLTRVGAGLFGIDPSGHTVLEHAMTLDAPIVSVRDVKAGTGVGYGLSHRTDRDTRLALVPVGYGDGVPRAASHRASVSVRGARRPVVGVISMDQLVVDVGDLGVAEGERAVVFGPGAHGEPTAGEWAGWAGTIEHEIVTGIGPRVHREHVPWHAEDADVAGASTTAPVAAVAR</sequence>
<dbReference type="InterPro" id="IPR000821">
    <property type="entry name" value="Ala_racemase"/>
</dbReference>
<comment type="caution">
    <text evidence="8">The sequence shown here is derived from an EMBL/GenBank/DDBJ whole genome shotgun (WGS) entry which is preliminary data.</text>
</comment>
<evidence type="ECO:0000259" key="7">
    <source>
        <dbReference type="SMART" id="SM01005"/>
    </source>
</evidence>
<dbReference type="Gene3D" id="3.20.20.10">
    <property type="entry name" value="Alanine racemase"/>
    <property type="match status" value="1"/>
</dbReference>
<evidence type="ECO:0000313" key="11">
    <source>
        <dbReference type="Proteomes" id="UP000268291"/>
    </source>
</evidence>
<feature type="modified residue" description="N6-(pyridoxal phosphate)lysine" evidence="4 5">
    <location>
        <position position="34"/>
    </location>
</feature>
<name>A0A2P8GUQ6_9MICO</name>
<evidence type="ECO:0000256" key="1">
    <source>
        <dbReference type="ARBA" id="ARBA00001933"/>
    </source>
</evidence>
<dbReference type="AlphaFoldDB" id="A0A2P8GUQ6"/>
<feature type="binding site" evidence="4 6">
    <location>
        <position position="306"/>
    </location>
    <ligand>
        <name>substrate</name>
    </ligand>
</feature>
<dbReference type="SMART" id="SM01005">
    <property type="entry name" value="Ala_racemase_C"/>
    <property type="match status" value="1"/>
</dbReference>
<evidence type="ECO:0000256" key="3">
    <source>
        <dbReference type="ARBA" id="ARBA00023235"/>
    </source>
</evidence>
<dbReference type="PANTHER" id="PTHR30511:SF0">
    <property type="entry name" value="ALANINE RACEMASE, CATABOLIC-RELATED"/>
    <property type="match status" value="1"/>
</dbReference>
<feature type="domain" description="Alanine racemase C-terminal" evidence="7">
    <location>
        <begin position="237"/>
        <end position="364"/>
    </location>
</feature>
<evidence type="ECO:0000313" key="8">
    <source>
        <dbReference type="EMBL" id="PSL37686.1"/>
    </source>
</evidence>
<evidence type="ECO:0000256" key="5">
    <source>
        <dbReference type="PIRSR" id="PIRSR600821-50"/>
    </source>
</evidence>
<dbReference type="CDD" id="cd00430">
    <property type="entry name" value="PLPDE_III_AR"/>
    <property type="match status" value="1"/>
</dbReference>
<dbReference type="InterPro" id="IPR029066">
    <property type="entry name" value="PLP-binding_barrel"/>
</dbReference>
<accession>A0A2P8GUQ6</accession>
<reference evidence="8 10" key="1">
    <citation type="submission" date="2018-03" db="EMBL/GenBank/DDBJ databases">
        <title>Genomic Encyclopedia of Archaeal and Bacterial Type Strains, Phase II (KMG-II): from individual species to whole genera.</title>
        <authorList>
            <person name="Goeker M."/>
        </authorList>
    </citation>
    <scope>NUCLEOTIDE SEQUENCE [LARGE SCALE GENOMIC DNA]</scope>
    <source>
        <strain evidence="8 10">DSM 21548</strain>
    </source>
</reference>
<dbReference type="RefSeq" id="WP_106562799.1">
    <property type="nucleotide sequence ID" value="NZ_PYAU01000001.1"/>
</dbReference>
<evidence type="ECO:0000313" key="10">
    <source>
        <dbReference type="Proteomes" id="UP000241203"/>
    </source>
</evidence>
<organism evidence="8 10">
    <name type="scientific">Labedella gwakjiensis</name>
    <dbReference type="NCBI Taxonomy" id="390269"/>
    <lineage>
        <taxon>Bacteria</taxon>
        <taxon>Bacillati</taxon>
        <taxon>Actinomycetota</taxon>
        <taxon>Actinomycetes</taxon>
        <taxon>Micrococcales</taxon>
        <taxon>Microbacteriaceae</taxon>
        <taxon>Labedella</taxon>
    </lineage>
</organism>
<keyword evidence="11" id="KW-1185">Reference proteome</keyword>
<dbReference type="EMBL" id="RZGY01000001">
    <property type="protein sequence ID" value="RUQ87720.1"/>
    <property type="molecule type" value="Genomic_DNA"/>
</dbReference>
<feature type="active site" description="Proton acceptor; specific for L-alanine" evidence="4">
    <location>
        <position position="258"/>
    </location>
</feature>
<evidence type="ECO:0000256" key="4">
    <source>
        <dbReference type="HAMAP-Rule" id="MF_01201"/>
    </source>
</evidence>
<dbReference type="InterPro" id="IPR011079">
    <property type="entry name" value="Ala_racemase_C"/>
</dbReference>
<dbReference type="PANTHER" id="PTHR30511">
    <property type="entry name" value="ALANINE RACEMASE"/>
    <property type="match status" value="1"/>
</dbReference>
<dbReference type="Proteomes" id="UP000268291">
    <property type="component" value="Unassembled WGS sequence"/>
</dbReference>
<dbReference type="EC" id="5.1.1.1" evidence="4"/>
<comment type="pathway">
    <text evidence="4">Amino-acid biosynthesis; D-alanine biosynthesis; D-alanine from L-alanine: step 1/1.</text>
</comment>
<dbReference type="Pfam" id="PF00842">
    <property type="entry name" value="Ala_racemase_C"/>
    <property type="match status" value="1"/>
</dbReference>
<reference evidence="9 11" key="2">
    <citation type="submission" date="2018-12" db="EMBL/GenBank/DDBJ databases">
        <authorList>
            <person name="hu s."/>
            <person name="Xu Y."/>
            <person name="Xu B."/>
            <person name="Li F."/>
        </authorList>
    </citation>
    <scope>NUCLEOTIDE SEQUENCE [LARGE SCALE GENOMIC DNA]</scope>
    <source>
        <strain evidence="9 11">KSW2-17</strain>
    </source>
</reference>
<feature type="active site" description="Proton acceptor; specific for D-alanine" evidence="4">
    <location>
        <position position="34"/>
    </location>
</feature>
<comment type="catalytic activity">
    <reaction evidence="4">
        <text>L-alanine = D-alanine</text>
        <dbReference type="Rhea" id="RHEA:20249"/>
        <dbReference type="ChEBI" id="CHEBI:57416"/>
        <dbReference type="ChEBI" id="CHEBI:57972"/>
        <dbReference type="EC" id="5.1.1.1"/>
    </reaction>
</comment>
<dbReference type="PRINTS" id="PR00992">
    <property type="entry name" value="ALARACEMASE"/>
</dbReference>
<dbReference type="OrthoDB" id="9813814at2"/>
<dbReference type="HAMAP" id="MF_01201">
    <property type="entry name" value="Ala_racemase"/>
    <property type="match status" value="1"/>
</dbReference>
<dbReference type="GO" id="GO:0008784">
    <property type="term" value="F:alanine racemase activity"/>
    <property type="evidence" value="ECO:0007669"/>
    <property type="project" value="UniProtKB-UniRule"/>
</dbReference>
<evidence type="ECO:0000313" key="9">
    <source>
        <dbReference type="EMBL" id="RUQ87720.1"/>
    </source>
</evidence>
<dbReference type="GO" id="GO:0009252">
    <property type="term" value="P:peptidoglycan biosynthetic process"/>
    <property type="evidence" value="ECO:0007669"/>
    <property type="project" value="TreeGrafter"/>
</dbReference>
<dbReference type="Pfam" id="PF01168">
    <property type="entry name" value="Ala_racemase_N"/>
    <property type="match status" value="1"/>
</dbReference>
<dbReference type="SUPFAM" id="SSF50621">
    <property type="entry name" value="Alanine racemase C-terminal domain-like"/>
    <property type="match status" value="1"/>
</dbReference>
<dbReference type="GO" id="GO:0030170">
    <property type="term" value="F:pyridoxal phosphate binding"/>
    <property type="evidence" value="ECO:0007669"/>
    <property type="project" value="UniProtKB-UniRule"/>
</dbReference>
<evidence type="ECO:0000256" key="2">
    <source>
        <dbReference type="ARBA" id="ARBA00022898"/>
    </source>
</evidence>
<feature type="binding site" evidence="4 6">
    <location>
        <position position="130"/>
    </location>
    <ligand>
        <name>substrate</name>
    </ligand>
</feature>
<dbReference type="UniPathway" id="UPA00042">
    <property type="reaction ID" value="UER00497"/>
</dbReference>
<evidence type="ECO:0000256" key="6">
    <source>
        <dbReference type="PIRSR" id="PIRSR600821-52"/>
    </source>
</evidence>
<keyword evidence="3 4" id="KW-0413">Isomerase</keyword>
<dbReference type="InterPro" id="IPR009006">
    <property type="entry name" value="Ala_racemase/Decarboxylase_C"/>
</dbReference>
<keyword evidence="2 4" id="KW-0663">Pyridoxal phosphate</keyword>